<protein>
    <submittedName>
        <fullName evidence="2">FeoC-like transcriptional regulator</fullName>
    </submittedName>
</protein>
<gene>
    <name evidence="2" type="ORF">NX722_06835</name>
</gene>
<dbReference type="InterPro" id="IPR036390">
    <property type="entry name" value="WH_DNA-bd_sf"/>
</dbReference>
<name>A0ABT3MSL4_9GAMM</name>
<evidence type="ECO:0000259" key="1">
    <source>
        <dbReference type="Pfam" id="PF09012"/>
    </source>
</evidence>
<comment type="caution">
    <text evidence="2">The sequence shown here is derived from an EMBL/GenBank/DDBJ whole genome shotgun (WGS) entry which is preliminary data.</text>
</comment>
<feature type="domain" description="Transcriptional regulator HTH-type FeoC" evidence="1">
    <location>
        <begin position="1"/>
        <end position="67"/>
    </location>
</feature>
<dbReference type="SUPFAM" id="SSF46785">
    <property type="entry name" value="Winged helix' DNA-binding domain"/>
    <property type="match status" value="1"/>
</dbReference>
<dbReference type="InterPro" id="IPR036388">
    <property type="entry name" value="WH-like_DNA-bd_sf"/>
</dbReference>
<dbReference type="Gene3D" id="1.10.10.10">
    <property type="entry name" value="Winged helix-like DNA-binding domain superfamily/Winged helix DNA-binding domain"/>
    <property type="match status" value="1"/>
</dbReference>
<dbReference type="RefSeq" id="WP_262567332.1">
    <property type="nucleotide sequence ID" value="NZ_JAPFCC010000001.1"/>
</dbReference>
<keyword evidence="3" id="KW-1185">Reference proteome</keyword>
<dbReference type="Pfam" id="PF09012">
    <property type="entry name" value="FeoC"/>
    <property type="match status" value="1"/>
</dbReference>
<dbReference type="InterPro" id="IPR015102">
    <property type="entry name" value="Tscrpt_reg_HTH_FeoC"/>
</dbReference>
<dbReference type="Proteomes" id="UP001209854">
    <property type="component" value="Unassembled WGS sequence"/>
</dbReference>
<reference evidence="2 3" key="1">
    <citation type="submission" date="2022-10" db="EMBL/GenBank/DDBJ databases">
        <title>High-quality genome sequences of two octocoral-associated bacteria, Endozoicomonas euniceicola EF212 and Endozoicomonas gorgoniicola PS125.</title>
        <authorList>
            <person name="Chiou Y.-J."/>
            <person name="Chen Y.-H."/>
        </authorList>
    </citation>
    <scope>NUCLEOTIDE SEQUENCE [LARGE SCALE GENOMIC DNA]</scope>
    <source>
        <strain evidence="2 3">PS125</strain>
    </source>
</reference>
<organism evidence="2 3">
    <name type="scientific">Endozoicomonas gorgoniicola</name>
    <dbReference type="NCBI Taxonomy" id="1234144"/>
    <lineage>
        <taxon>Bacteria</taxon>
        <taxon>Pseudomonadati</taxon>
        <taxon>Pseudomonadota</taxon>
        <taxon>Gammaproteobacteria</taxon>
        <taxon>Oceanospirillales</taxon>
        <taxon>Endozoicomonadaceae</taxon>
        <taxon>Endozoicomonas</taxon>
    </lineage>
</organism>
<evidence type="ECO:0000313" key="3">
    <source>
        <dbReference type="Proteomes" id="UP001209854"/>
    </source>
</evidence>
<dbReference type="EMBL" id="JAPFCC010000001">
    <property type="protein sequence ID" value="MCW7552364.1"/>
    <property type="molecule type" value="Genomic_DNA"/>
</dbReference>
<evidence type="ECO:0000313" key="2">
    <source>
        <dbReference type="EMBL" id="MCW7552364.1"/>
    </source>
</evidence>
<accession>A0ABT3MSL4</accession>
<sequence>MLIALRDYLSDQGIVSLAELSQRFNVSPDAMRGMLSHWMRKGKLIREQSGCAKGCVSCSPEQLEMYRWMETGADSIPLCQLN</sequence>
<proteinExistence type="predicted"/>